<sequence length="419" mass="45461">MGNKQGHELSPEEKQKLRDAKEREKRLLKEEKEQKKKQKKEDKKLKKDGKKKGVYGGASSIGDDDAQSIGGSSVWSEKSVGNDSQPESWYHSASEPGSKRSSIYMPASAGPGYYQHDCWYKGYEDSPSGSEKSSKANSRSSSKVRVDTSNLRSASLERYPLGVPSAQPLPHGGSMDLSSDAAKKYLKERETNKDADIVSSMIASRYEETIRSSREKLDRQPVERKELVERATLLGKYRESLSQEKVDKTSISSITSKSTVGSAYATADEGSIRTLKSSIISTYHSAEEGSIRSIKRKSSPQSSLKSSVYYSADEGSITSNEAKRMTVSNKDTGSLRSSVYYSADEGSIASSEGIKRIITNKVPQSGKVAGGDTASIGSVYYSADEGGSIESGSIAGSLYYTATSGSEVEDHPDDDLLGK</sequence>
<feature type="compositionally biased region" description="Basic and acidic residues" evidence="1">
    <location>
        <begin position="1"/>
        <end position="45"/>
    </location>
</feature>
<organism evidence="2 3">
    <name type="scientific">Meganyctiphanes norvegica</name>
    <name type="common">Northern krill</name>
    <name type="synonym">Thysanopoda norvegica</name>
    <dbReference type="NCBI Taxonomy" id="48144"/>
    <lineage>
        <taxon>Eukaryota</taxon>
        <taxon>Metazoa</taxon>
        <taxon>Ecdysozoa</taxon>
        <taxon>Arthropoda</taxon>
        <taxon>Crustacea</taxon>
        <taxon>Multicrustacea</taxon>
        <taxon>Malacostraca</taxon>
        <taxon>Eumalacostraca</taxon>
        <taxon>Eucarida</taxon>
        <taxon>Euphausiacea</taxon>
        <taxon>Euphausiidae</taxon>
        <taxon>Meganyctiphanes</taxon>
    </lineage>
</organism>
<name>A0AAV2Q2G2_MEGNR</name>
<keyword evidence="3" id="KW-1185">Reference proteome</keyword>
<evidence type="ECO:0000313" key="2">
    <source>
        <dbReference type="EMBL" id="CAL4067927.1"/>
    </source>
</evidence>
<dbReference type="EMBL" id="CAXKWB010002880">
    <property type="protein sequence ID" value="CAL4067927.1"/>
    <property type="molecule type" value="Genomic_DNA"/>
</dbReference>
<dbReference type="Proteomes" id="UP001497623">
    <property type="component" value="Unassembled WGS sequence"/>
</dbReference>
<feature type="non-terminal residue" evidence="2">
    <location>
        <position position="419"/>
    </location>
</feature>
<feature type="region of interest" description="Disordered" evidence="1">
    <location>
        <begin position="120"/>
        <end position="177"/>
    </location>
</feature>
<protein>
    <submittedName>
        <fullName evidence="2">Uncharacterized protein</fullName>
    </submittedName>
</protein>
<reference evidence="2 3" key="1">
    <citation type="submission" date="2024-05" db="EMBL/GenBank/DDBJ databases">
        <authorList>
            <person name="Wallberg A."/>
        </authorList>
    </citation>
    <scope>NUCLEOTIDE SEQUENCE [LARGE SCALE GENOMIC DNA]</scope>
</reference>
<evidence type="ECO:0000313" key="3">
    <source>
        <dbReference type="Proteomes" id="UP001497623"/>
    </source>
</evidence>
<dbReference type="AlphaFoldDB" id="A0AAV2Q2G2"/>
<comment type="caution">
    <text evidence="2">The sequence shown here is derived from an EMBL/GenBank/DDBJ whole genome shotgun (WGS) entry which is preliminary data.</text>
</comment>
<gene>
    <name evidence="2" type="ORF">MNOR_LOCUS6809</name>
</gene>
<proteinExistence type="predicted"/>
<feature type="compositionally biased region" description="Low complexity" evidence="1">
    <location>
        <begin position="126"/>
        <end position="143"/>
    </location>
</feature>
<accession>A0AAV2Q2G2</accession>
<feature type="compositionally biased region" description="Polar residues" evidence="1">
    <location>
        <begin position="69"/>
        <end position="87"/>
    </location>
</feature>
<feature type="region of interest" description="Disordered" evidence="1">
    <location>
        <begin position="1"/>
        <end position="107"/>
    </location>
</feature>
<evidence type="ECO:0000256" key="1">
    <source>
        <dbReference type="SAM" id="MobiDB-lite"/>
    </source>
</evidence>